<gene>
    <name evidence="1" type="ORF">AVDCRST_MAG49-2267</name>
</gene>
<evidence type="ECO:0000313" key="1">
    <source>
        <dbReference type="EMBL" id="CAA9558432.1"/>
    </source>
</evidence>
<proteinExistence type="predicted"/>
<reference evidence="1" key="1">
    <citation type="submission" date="2020-02" db="EMBL/GenBank/DDBJ databases">
        <authorList>
            <person name="Meier V. D."/>
        </authorList>
    </citation>
    <scope>NUCLEOTIDE SEQUENCE</scope>
    <source>
        <strain evidence="1">AVDCRST_MAG49</strain>
    </source>
</reference>
<sequence length="72" mass="7897">MPARADPLAWTAVVRVTGVSRGDAVLVAGALPKDVEDPVAQIADRFRPRRIGLLGSHPWRRPTREALAACRW</sequence>
<dbReference type="EMBL" id="CADCWG010000154">
    <property type="protein sequence ID" value="CAA9558432.1"/>
    <property type="molecule type" value="Genomic_DNA"/>
</dbReference>
<dbReference type="AlphaFoldDB" id="A0A6J4UU54"/>
<organism evidence="1">
    <name type="scientific">uncultured Thermomicrobiales bacterium</name>
    <dbReference type="NCBI Taxonomy" id="1645740"/>
    <lineage>
        <taxon>Bacteria</taxon>
        <taxon>Pseudomonadati</taxon>
        <taxon>Thermomicrobiota</taxon>
        <taxon>Thermomicrobia</taxon>
        <taxon>Thermomicrobiales</taxon>
        <taxon>environmental samples</taxon>
    </lineage>
</organism>
<accession>A0A6J4UU54</accession>
<protein>
    <submittedName>
        <fullName evidence="1">Uncharacterized protein</fullName>
    </submittedName>
</protein>
<name>A0A6J4UU54_9BACT</name>